<feature type="chain" id="PRO_5018033699" description="SLC26A/SulP transporter domain-containing protein" evidence="6">
    <location>
        <begin position="18"/>
        <end position="69"/>
    </location>
</feature>
<evidence type="ECO:0000256" key="5">
    <source>
        <dbReference type="SAM" id="Phobius"/>
    </source>
</evidence>
<feature type="domain" description="SLC26A/SulP transporter" evidence="7">
    <location>
        <begin position="2"/>
        <end position="59"/>
    </location>
</feature>
<dbReference type="EMBL" id="UYRU01099865">
    <property type="protein sequence ID" value="VDN40897.1"/>
    <property type="molecule type" value="Genomic_DNA"/>
</dbReference>
<dbReference type="Proteomes" id="UP000281553">
    <property type="component" value="Unassembled WGS sequence"/>
</dbReference>
<sequence>MTSILSSFFLCFPAAASLSRSALTVSMNGQTQVAGLVGAAVVLIVVLFAGPLFYPVPNVRPTFCWFFFS</sequence>
<dbReference type="Pfam" id="PF00916">
    <property type="entry name" value="Sulfate_transp"/>
    <property type="match status" value="1"/>
</dbReference>
<dbReference type="AlphaFoldDB" id="A0A3P7P6L5"/>
<evidence type="ECO:0000256" key="4">
    <source>
        <dbReference type="ARBA" id="ARBA00023136"/>
    </source>
</evidence>
<keyword evidence="4 5" id="KW-0472">Membrane</keyword>
<dbReference type="OrthoDB" id="288203at2759"/>
<evidence type="ECO:0000256" key="6">
    <source>
        <dbReference type="SAM" id="SignalP"/>
    </source>
</evidence>
<dbReference type="InterPro" id="IPR011547">
    <property type="entry name" value="SLC26A/SulP_dom"/>
</dbReference>
<organism evidence="8 9">
    <name type="scientific">Dibothriocephalus latus</name>
    <name type="common">Fish tapeworm</name>
    <name type="synonym">Diphyllobothrium latum</name>
    <dbReference type="NCBI Taxonomy" id="60516"/>
    <lineage>
        <taxon>Eukaryota</taxon>
        <taxon>Metazoa</taxon>
        <taxon>Spiralia</taxon>
        <taxon>Lophotrochozoa</taxon>
        <taxon>Platyhelminthes</taxon>
        <taxon>Cestoda</taxon>
        <taxon>Eucestoda</taxon>
        <taxon>Diphyllobothriidea</taxon>
        <taxon>Diphyllobothriidae</taxon>
        <taxon>Dibothriocephalus</taxon>
    </lineage>
</organism>
<proteinExistence type="predicted"/>
<evidence type="ECO:0000256" key="3">
    <source>
        <dbReference type="ARBA" id="ARBA00022989"/>
    </source>
</evidence>
<accession>A0A3P7P6L5</accession>
<dbReference type="GO" id="GO:0055085">
    <property type="term" value="P:transmembrane transport"/>
    <property type="evidence" value="ECO:0007669"/>
    <property type="project" value="InterPro"/>
</dbReference>
<keyword evidence="6" id="KW-0732">Signal</keyword>
<dbReference type="PANTHER" id="PTHR11814">
    <property type="entry name" value="SULFATE TRANSPORTER"/>
    <property type="match status" value="1"/>
</dbReference>
<dbReference type="GO" id="GO:0016020">
    <property type="term" value="C:membrane"/>
    <property type="evidence" value="ECO:0007669"/>
    <property type="project" value="UniProtKB-SubCell"/>
</dbReference>
<feature type="transmembrane region" description="Helical" evidence="5">
    <location>
        <begin position="31"/>
        <end position="54"/>
    </location>
</feature>
<feature type="signal peptide" evidence="6">
    <location>
        <begin position="1"/>
        <end position="17"/>
    </location>
</feature>
<evidence type="ECO:0000256" key="2">
    <source>
        <dbReference type="ARBA" id="ARBA00022692"/>
    </source>
</evidence>
<reference evidence="8 9" key="1">
    <citation type="submission" date="2018-11" db="EMBL/GenBank/DDBJ databases">
        <authorList>
            <consortium name="Pathogen Informatics"/>
        </authorList>
    </citation>
    <scope>NUCLEOTIDE SEQUENCE [LARGE SCALE GENOMIC DNA]</scope>
</reference>
<evidence type="ECO:0000313" key="8">
    <source>
        <dbReference type="EMBL" id="VDN40897.1"/>
    </source>
</evidence>
<keyword evidence="9" id="KW-1185">Reference proteome</keyword>
<keyword evidence="3 5" id="KW-1133">Transmembrane helix</keyword>
<evidence type="ECO:0000313" key="9">
    <source>
        <dbReference type="Proteomes" id="UP000281553"/>
    </source>
</evidence>
<keyword evidence="2 5" id="KW-0812">Transmembrane</keyword>
<evidence type="ECO:0000256" key="1">
    <source>
        <dbReference type="ARBA" id="ARBA00004141"/>
    </source>
</evidence>
<gene>
    <name evidence="8" type="ORF">DILT_LOCUS18373</name>
</gene>
<dbReference type="InterPro" id="IPR001902">
    <property type="entry name" value="SLC26A/SulP_fam"/>
</dbReference>
<evidence type="ECO:0000259" key="7">
    <source>
        <dbReference type="Pfam" id="PF00916"/>
    </source>
</evidence>
<protein>
    <recommendedName>
        <fullName evidence="7">SLC26A/SulP transporter domain-containing protein</fullName>
    </recommendedName>
</protein>
<name>A0A3P7P6L5_DIBLA</name>
<comment type="subcellular location">
    <subcellularLocation>
        <location evidence="1">Membrane</location>
        <topology evidence="1">Multi-pass membrane protein</topology>
    </subcellularLocation>
</comment>